<evidence type="ECO:0000256" key="1">
    <source>
        <dbReference type="SAM" id="MobiDB-lite"/>
    </source>
</evidence>
<feature type="compositionally biased region" description="Polar residues" evidence="1">
    <location>
        <begin position="211"/>
        <end position="262"/>
    </location>
</feature>
<protein>
    <submittedName>
        <fullName evidence="2">Uncharacterized protein</fullName>
    </submittedName>
</protein>
<name>A0A5B0RSY4_PUCGR</name>
<feature type="compositionally biased region" description="Low complexity" evidence="1">
    <location>
        <begin position="1"/>
        <end position="22"/>
    </location>
</feature>
<dbReference type="Proteomes" id="UP000325313">
    <property type="component" value="Unassembled WGS sequence"/>
</dbReference>
<evidence type="ECO:0000313" key="2">
    <source>
        <dbReference type="EMBL" id="KAA1128469.1"/>
    </source>
</evidence>
<feature type="compositionally biased region" description="Low complexity" evidence="1">
    <location>
        <begin position="172"/>
        <end position="182"/>
    </location>
</feature>
<feature type="compositionally biased region" description="Polar residues" evidence="1">
    <location>
        <begin position="148"/>
        <end position="165"/>
    </location>
</feature>
<feature type="compositionally biased region" description="Polar residues" evidence="1">
    <location>
        <begin position="486"/>
        <end position="499"/>
    </location>
</feature>
<feature type="compositionally biased region" description="Basic and acidic residues" evidence="1">
    <location>
        <begin position="35"/>
        <end position="46"/>
    </location>
</feature>
<dbReference type="AlphaFoldDB" id="A0A5B0RSY4"/>
<organism evidence="2 3">
    <name type="scientific">Puccinia graminis f. sp. tritici</name>
    <dbReference type="NCBI Taxonomy" id="56615"/>
    <lineage>
        <taxon>Eukaryota</taxon>
        <taxon>Fungi</taxon>
        <taxon>Dikarya</taxon>
        <taxon>Basidiomycota</taxon>
        <taxon>Pucciniomycotina</taxon>
        <taxon>Pucciniomycetes</taxon>
        <taxon>Pucciniales</taxon>
        <taxon>Pucciniaceae</taxon>
        <taxon>Puccinia</taxon>
    </lineage>
</organism>
<evidence type="ECO:0000313" key="3">
    <source>
        <dbReference type="Proteomes" id="UP000325313"/>
    </source>
</evidence>
<sequence>MTNPSASTSSSTHSTTTTTATHIVNEDDGAGLVYWEDHQQQNKKLIEQVNSPESNSNSSQTNKRNSTLAGIPSPSKPTTTSARRELLQPTNQKALRQTKRRKNRAALTHSDHEPQKITKPSTKPPLLPKQMAWQELASRLKRRELDSISETPQTRSTTNQSLSKTHPTRVFSSTTTSSSSSSVIAPNLENRSHQPTLPQTSSTKPALKSILRSSSNATHQKGPLQNNPNPKSTVTIVSKDSSSCQDDPSRLNNKPQMRNQSMKPCEPIREVPGCVSKQKPSVPAGISPKKTIPADSKMNAAQSGGGGCEPWELEEDDDEFGSQLLELADLVEKEQKMSQEIALPSDRNRERSTTRLSSSKTCIAAHSNTTTPPWKTVDNSRKRAPASIRGAALPPAPTTNINQLLPPKSNIITNQQQQQQNDRTVKRAQPVVLKQKSPIIYKTAMVSKASMPPTSVHPNPVEGRRKNLGVVGTPKQVGPKPADQGLSINNNRPSSLHNPAQKLTYSDALIRPRRLQLPLDPTHSALRIRPLLHNPSPPTLIHHPLPPLAKKSAVSSSSSHATATAVDKTLDLESLFCGIQGDDLDWDPNDQ</sequence>
<proteinExistence type="predicted"/>
<feature type="region of interest" description="Disordered" evidence="1">
    <location>
        <begin position="1"/>
        <end position="317"/>
    </location>
</feature>
<feature type="compositionally biased region" description="Polar residues" evidence="1">
    <location>
        <begin position="193"/>
        <end position="204"/>
    </location>
</feature>
<feature type="compositionally biased region" description="Polar residues" evidence="1">
    <location>
        <begin position="48"/>
        <end position="68"/>
    </location>
</feature>
<comment type="caution">
    <text evidence="2">The sequence shown here is derived from an EMBL/GenBank/DDBJ whole genome shotgun (WGS) entry which is preliminary data.</text>
</comment>
<dbReference type="EMBL" id="VDEP01000141">
    <property type="protein sequence ID" value="KAA1128469.1"/>
    <property type="molecule type" value="Genomic_DNA"/>
</dbReference>
<accession>A0A5B0RSY4</accession>
<feature type="region of interest" description="Disordered" evidence="1">
    <location>
        <begin position="450"/>
        <end position="499"/>
    </location>
</feature>
<reference evidence="2 3" key="1">
    <citation type="submission" date="2019-05" db="EMBL/GenBank/DDBJ databases">
        <title>Emergence of the Ug99 lineage of the wheat stem rust pathogen through somatic hybridization.</title>
        <authorList>
            <person name="Li F."/>
            <person name="Upadhyaya N.M."/>
            <person name="Sperschneider J."/>
            <person name="Matny O."/>
            <person name="Nguyen-Phuc H."/>
            <person name="Mago R."/>
            <person name="Raley C."/>
            <person name="Miller M.E."/>
            <person name="Silverstein K.A.T."/>
            <person name="Henningsen E."/>
            <person name="Hirsch C.D."/>
            <person name="Visser B."/>
            <person name="Pretorius Z.A."/>
            <person name="Steffenson B.J."/>
            <person name="Schwessinger B."/>
            <person name="Dodds P.N."/>
            <person name="Figueroa M."/>
        </authorList>
    </citation>
    <scope>NUCLEOTIDE SEQUENCE [LARGE SCALE GENOMIC DNA]</scope>
    <source>
        <strain evidence="2 3">Ug99</strain>
    </source>
</reference>
<gene>
    <name evidence="2" type="ORF">PGTUg99_011555</name>
</gene>